<dbReference type="InterPro" id="IPR019546">
    <property type="entry name" value="TAT_signal_bac_arc"/>
</dbReference>
<keyword evidence="3" id="KW-0479">Metal-binding</keyword>
<protein>
    <submittedName>
        <fullName evidence="8">Secreted protein</fullName>
    </submittedName>
</protein>
<gene>
    <name evidence="8" type="ORF">CLV98_102410</name>
</gene>
<evidence type="ECO:0000313" key="8">
    <source>
        <dbReference type="EMBL" id="PWJ59576.1"/>
    </source>
</evidence>
<evidence type="ECO:0000256" key="2">
    <source>
        <dbReference type="ARBA" id="ARBA00022505"/>
    </source>
</evidence>
<dbReference type="InterPro" id="IPR006311">
    <property type="entry name" value="TAT_signal"/>
</dbReference>
<dbReference type="InterPro" id="IPR005066">
    <property type="entry name" value="MoCF_OxRdtse_dimer"/>
</dbReference>
<evidence type="ECO:0000256" key="3">
    <source>
        <dbReference type="ARBA" id="ARBA00022723"/>
    </source>
</evidence>
<dbReference type="Pfam" id="PF03404">
    <property type="entry name" value="Mo-co_dimer"/>
    <property type="match status" value="1"/>
</dbReference>
<dbReference type="GO" id="GO:0020037">
    <property type="term" value="F:heme binding"/>
    <property type="evidence" value="ECO:0007669"/>
    <property type="project" value="TreeGrafter"/>
</dbReference>
<evidence type="ECO:0000256" key="4">
    <source>
        <dbReference type="ARBA" id="ARBA00023002"/>
    </source>
</evidence>
<dbReference type="EMBL" id="QGDT01000002">
    <property type="protein sequence ID" value="PWJ59576.1"/>
    <property type="molecule type" value="Genomic_DNA"/>
</dbReference>
<dbReference type="PRINTS" id="PR00407">
    <property type="entry name" value="EUMOPTERIN"/>
</dbReference>
<reference evidence="8 9" key="1">
    <citation type="submission" date="2018-03" db="EMBL/GenBank/DDBJ databases">
        <title>Genomic Encyclopedia of Archaeal and Bacterial Type Strains, Phase II (KMG-II): from individual species to whole genera.</title>
        <authorList>
            <person name="Goeker M."/>
        </authorList>
    </citation>
    <scope>NUCLEOTIDE SEQUENCE [LARGE SCALE GENOMIC DNA]</scope>
    <source>
        <strain evidence="8 9">DSM 100346</strain>
    </source>
</reference>
<dbReference type="InterPro" id="IPR014756">
    <property type="entry name" value="Ig_E-set"/>
</dbReference>
<dbReference type="InterPro" id="IPR000572">
    <property type="entry name" value="OxRdtase_Mopterin-bd_dom"/>
</dbReference>
<evidence type="ECO:0000256" key="5">
    <source>
        <dbReference type="SAM" id="SignalP"/>
    </source>
</evidence>
<dbReference type="Proteomes" id="UP000245880">
    <property type="component" value="Unassembled WGS sequence"/>
</dbReference>
<feature type="domain" description="Oxidoreductase molybdopterin-binding" evidence="6">
    <location>
        <begin position="90"/>
        <end position="261"/>
    </location>
</feature>
<dbReference type="SUPFAM" id="SSF56524">
    <property type="entry name" value="Oxidoreductase molybdopterin-binding domain"/>
    <property type="match status" value="1"/>
</dbReference>
<comment type="caution">
    <text evidence="8">The sequence shown here is derived from an EMBL/GenBank/DDBJ whole genome shotgun (WGS) entry which is preliminary data.</text>
</comment>
<dbReference type="PANTHER" id="PTHR19372:SF7">
    <property type="entry name" value="SULFITE OXIDASE, MITOCHONDRIAL"/>
    <property type="match status" value="1"/>
</dbReference>
<dbReference type="RefSeq" id="WP_109673427.1">
    <property type="nucleotide sequence ID" value="NZ_QGDT01000002.1"/>
</dbReference>
<dbReference type="OrthoDB" id="9778777at2"/>
<feature type="chain" id="PRO_5016256320" evidence="5">
    <location>
        <begin position="31"/>
        <end position="410"/>
    </location>
</feature>
<keyword evidence="2" id="KW-0500">Molybdenum</keyword>
<keyword evidence="5" id="KW-0732">Signal</keyword>
<dbReference type="Gene3D" id="3.90.420.10">
    <property type="entry name" value="Oxidoreductase, molybdopterin-binding domain"/>
    <property type="match status" value="1"/>
</dbReference>
<dbReference type="GO" id="GO:0030151">
    <property type="term" value="F:molybdenum ion binding"/>
    <property type="evidence" value="ECO:0007669"/>
    <property type="project" value="InterPro"/>
</dbReference>
<dbReference type="GO" id="GO:0043546">
    <property type="term" value="F:molybdopterin cofactor binding"/>
    <property type="evidence" value="ECO:0007669"/>
    <property type="project" value="TreeGrafter"/>
</dbReference>
<keyword evidence="4" id="KW-0560">Oxidoreductase</keyword>
<dbReference type="AlphaFoldDB" id="A0A316AQ79"/>
<name>A0A316AQ79_9BACT</name>
<dbReference type="GO" id="GO:0008482">
    <property type="term" value="F:sulfite oxidase activity"/>
    <property type="evidence" value="ECO:0007669"/>
    <property type="project" value="TreeGrafter"/>
</dbReference>
<dbReference type="SUPFAM" id="SSF81296">
    <property type="entry name" value="E set domains"/>
    <property type="match status" value="1"/>
</dbReference>
<comment type="cofactor">
    <cofactor evidence="1">
        <name>Mo-molybdopterin</name>
        <dbReference type="ChEBI" id="CHEBI:71302"/>
    </cofactor>
</comment>
<dbReference type="NCBIfam" id="TIGR01409">
    <property type="entry name" value="TAT_signal_seq"/>
    <property type="match status" value="1"/>
</dbReference>
<dbReference type="InterPro" id="IPR036374">
    <property type="entry name" value="OxRdtase_Mopterin-bd_sf"/>
</dbReference>
<feature type="signal peptide" evidence="5">
    <location>
        <begin position="1"/>
        <end position="30"/>
    </location>
</feature>
<evidence type="ECO:0000313" key="9">
    <source>
        <dbReference type="Proteomes" id="UP000245880"/>
    </source>
</evidence>
<dbReference type="PANTHER" id="PTHR19372">
    <property type="entry name" value="SULFITE REDUCTASE"/>
    <property type="match status" value="1"/>
</dbReference>
<dbReference type="Pfam" id="PF00174">
    <property type="entry name" value="Oxidored_molyb"/>
    <property type="match status" value="1"/>
</dbReference>
<evidence type="ECO:0000259" key="6">
    <source>
        <dbReference type="Pfam" id="PF00174"/>
    </source>
</evidence>
<dbReference type="InterPro" id="IPR008335">
    <property type="entry name" value="Mopterin_OxRdtase_euk"/>
</dbReference>
<dbReference type="GO" id="GO:0006790">
    <property type="term" value="P:sulfur compound metabolic process"/>
    <property type="evidence" value="ECO:0007669"/>
    <property type="project" value="TreeGrafter"/>
</dbReference>
<dbReference type="Gene3D" id="2.60.40.650">
    <property type="match status" value="1"/>
</dbReference>
<dbReference type="CDD" id="cd02110">
    <property type="entry name" value="SO_family_Moco_dimer"/>
    <property type="match status" value="1"/>
</dbReference>
<proteinExistence type="predicted"/>
<accession>A0A316AQ79</accession>
<organism evidence="8 9">
    <name type="scientific">Dyadobacter jejuensis</name>
    <dbReference type="NCBI Taxonomy" id="1082580"/>
    <lineage>
        <taxon>Bacteria</taxon>
        <taxon>Pseudomonadati</taxon>
        <taxon>Bacteroidota</taxon>
        <taxon>Cytophagia</taxon>
        <taxon>Cytophagales</taxon>
        <taxon>Spirosomataceae</taxon>
        <taxon>Dyadobacter</taxon>
    </lineage>
</organism>
<evidence type="ECO:0000259" key="7">
    <source>
        <dbReference type="Pfam" id="PF03404"/>
    </source>
</evidence>
<sequence>MKDQVNRRGFIKKSSLAALTAALGTNIVFAKNLPEGFTPVLFDEKDALKGKSTELIVRGERPWNVESLPHLLDERITSVKNMFIRNNGLIPETIDVKNWKLTIDGESVKAPKTYTLEELKKRFKKHTYQLVVECGGNGRSGYQPSTSGNQWDQGAVHCAQWSGVRLKDILNDVGIKDDAVYIGYHSADLHLSRDPQKEAISRGVPIAKAMEDETLVAWELNGADIPEFHGMPLRLVVGGWPASTSGKWLERISIRNKVHDGAKMTGHSYRVPRNPVVPGTSIPETDEYYKIIESMPVKSNITFPKTGAIVEVGATTPIRGHAWAGDLKVAKMEISIDFGATWQPCKLEEPANRLAWQHWSTEVKLPQKGYYEVWARATDEHQVAQPMVIPAWNPGGYINNACERIAMKAE</sequence>
<dbReference type="PROSITE" id="PS51318">
    <property type="entry name" value="TAT"/>
    <property type="match status" value="1"/>
</dbReference>
<evidence type="ECO:0000256" key="1">
    <source>
        <dbReference type="ARBA" id="ARBA00001924"/>
    </source>
</evidence>
<keyword evidence="9" id="KW-1185">Reference proteome</keyword>
<feature type="domain" description="Moybdenum cofactor oxidoreductase dimerisation" evidence="7">
    <location>
        <begin position="290"/>
        <end position="408"/>
    </location>
</feature>